<evidence type="ECO:0000256" key="1">
    <source>
        <dbReference type="ARBA" id="ARBA00001936"/>
    </source>
</evidence>
<dbReference type="CDD" id="cd03426">
    <property type="entry name" value="NUDIX_CoAse_Nudt7"/>
    <property type="match status" value="1"/>
</dbReference>
<evidence type="ECO:0000313" key="8">
    <source>
        <dbReference type="EMBL" id="EMY14070.1"/>
    </source>
</evidence>
<protein>
    <submittedName>
        <fullName evidence="8">NUDIX domain protein</fullName>
    </submittedName>
</protein>
<dbReference type="InterPro" id="IPR000086">
    <property type="entry name" value="NUDIX_hydrolase_dom"/>
</dbReference>
<dbReference type="GO" id="GO:0010945">
    <property type="term" value="F:coenzyme A diphosphatase activity"/>
    <property type="evidence" value="ECO:0007669"/>
    <property type="project" value="InterPro"/>
</dbReference>
<organism evidence="8 9">
    <name type="scientific">Leptospira weilii str. Ecochallenge</name>
    <dbReference type="NCBI Taxonomy" id="1049986"/>
    <lineage>
        <taxon>Bacteria</taxon>
        <taxon>Pseudomonadati</taxon>
        <taxon>Spirochaetota</taxon>
        <taxon>Spirochaetia</taxon>
        <taxon>Leptospirales</taxon>
        <taxon>Leptospiraceae</taxon>
        <taxon>Leptospira</taxon>
    </lineage>
</organism>
<evidence type="ECO:0000256" key="4">
    <source>
        <dbReference type="ARBA" id="ARBA00022801"/>
    </source>
</evidence>
<dbReference type="PANTHER" id="PTHR12992">
    <property type="entry name" value="NUDIX HYDROLASE"/>
    <property type="match status" value="1"/>
</dbReference>
<comment type="cofactor">
    <cofactor evidence="1">
        <name>Mn(2+)</name>
        <dbReference type="ChEBI" id="CHEBI:29035"/>
    </cofactor>
</comment>
<evidence type="ECO:0000256" key="5">
    <source>
        <dbReference type="ARBA" id="ARBA00022842"/>
    </source>
</evidence>
<dbReference type="InterPro" id="IPR045121">
    <property type="entry name" value="CoAse"/>
</dbReference>
<keyword evidence="4" id="KW-0378">Hydrolase</keyword>
<evidence type="ECO:0000256" key="3">
    <source>
        <dbReference type="ARBA" id="ARBA00022723"/>
    </source>
</evidence>
<keyword evidence="3" id="KW-0479">Metal-binding</keyword>
<dbReference type="PANTHER" id="PTHR12992:SF11">
    <property type="entry name" value="MITOCHONDRIAL COENZYME A DIPHOSPHATASE NUDT8"/>
    <property type="match status" value="1"/>
</dbReference>
<dbReference type="GO" id="GO:0046872">
    <property type="term" value="F:metal ion binding"/>
    <property type="evidence" value="ECO:0007669"/>
    <property type="project" value="UniProtKB-KW"/>
</dbReference>
<name>N1UDE8_9LEPT</name>
<evidence type="ECO:0000256" key="6">
    <source>
        <dbReference type="ARBA" id="ARBA00023211"/>
    </source>
</evidence>
<proteinExistence type="predicted"/>
<gene>
    <name evidence="8" type="ORF">LEP1GSC043_1372</name>
</gene>
<dbReference type="InterPro" id="IPR015797">
    <property type="entry name" value="NUDIX_hydrolase-like_dom_sf"/>
</dbReference>
<evidence type="ECO:0000259" key="7">
    <source>
        <dbReference type="PROSITE" id="PS51462"/>
    </source>
</evidence>
<keyword evidence="6" id="KW-0464">Manganese</keyword>
<dbReference type="PROSITE" id="PS51462">
    <property type="entry name" value="NUDIX"/>
    <property type="match status" value="1"/>
</dbReference>
<dbReference type="Proteomes" id="UP000012249">
    <property type="component" value="Unassembled WGS sequence"/>
</dbReference>
<sequence length="257" mass="29815">MRFDFQSLKNRLAVPQKIFTGIPTPPIGEEKSKASSVILPIYEKENLAQGLILQKRNFNLKAHPGQISFPGGAYSKADKNLLNTALREWEEEMGEPSSVLEVLGEYDGLFTHTGFHISPFIARYNGSFLFNTNPAEVERSILLDLNRLETAPFYSIRIRRSGAKEIEIYYFDLEEELLWGITGRIIVNFLRDYANFEREPILAEPNLSSPPFFDPTRKFSKKIKRHFFLHLVCHLKIVDKMTCYFNLNPHLEKFRLR</sequence>
<dbReference type="AlphaFoldDB" id="N1UDE8"/>
<reference evidence="8 9" key="1">
    <citation type="submission" date="2013-02" db="EMBL/GenBank/DDBJ databases">
        <authorList>
            <person name="Harkins D.M."/>
            <person name="Durkin A.S."/>
            <person name="Brinkac L.M."/>
            <person name="Haft D.H."/>
            <person name="Selengut J.D."/>
            <person name="Sanka R."/>
            <person name="DePew J."/>
            <person name="Purushe J."/>
            <person name="Haake D.A."/>
            <person name="Matsunaga J."/>
            <person name="Vinetz J.M."/>
            <person name="Sutton G.G."/>
            <person name="Nierman W.C."/>
            <person name="Fouts D.E."/>
        </authorList>
    </citation>
    <scope>NUCLEOTIDE SEQUENCE [LARGE SCALE GENOMIC DNA]</scope>
    <source>
        <strain evidence="8 9">Ecochallenge</strain>
    </source>
</reference>
<evidence type="ECO:0000256" key="2">
    <source>
        <dbReference type="ARBA" id="ARBA00001946"/>
    </source>
</evidence>
<accession>N1UDE8</accession>
<comment type="cofactor">
    <cofactor evidence="2">
        <name>Mg(2+)</name>
        <dbReference type="ChEBI" id="CHEBI:18420"/>
    </cofactor>
</comment>
<dbReference type="Pfam" id="PF00293">
    <property type="entry name" value="NUDIX"/>
    <property type="match status" value="1"/>
</dbReference>
<dbReference type="SUPFAM" id="SSF55811">
    <property type="entry name" value="Nudix"/>
    <property type="match status" value="1"/>
</dbReference>
<feature type="domain" description="Nudix hydrolase" evidence="7">
    <location>
        <begin position="31"/>
        <end position="165"/>
    </location>
</feature>
<comment type="caution">
    <text evidence="8">The sequence shown here is derived from an EMBL/GenBank/DDBJ whole genome shotgun (WGS) entry which is preliminary data.</text>
</comment>
<dbReference type="EMBL" id="AHMI02000197">
    <property type="protein sequence ID" value="EMY14070.1"/>
    <property type="molecule type" value="Genomic_DNA"/>
</dbReference>
<evidence type="ECO:0000313" key="9">
    <source>
        <dbReference type="Proteomes" id="UP000012249"/>
    </source>
</evidence>
<keyword evidence="5" id="KW-0460">Magnesium</keyword>
<dbReference type="Gene3D" id="3.90.79.10">
    <property type="entry name" value="Nucleoside Triphosphate Pyrophosphohydrolase"/>
    <property type="match status" value="1"/>
</dbReference>